<name>A0ACB6RTP2_9PLEO</name>
<gene>
    <name evidence="1" type="ORF">BU25DRAFT_347446</name>
</gene>
<feature type="non-terminal residue" evidence="1">
    <location>
        <position position="1"/>
    </location>
</feature>
<comment type="caution">
    <text evidence="1">The sequence shown here is derived from an EMBL/GenBank/DDBJ whole genome shotgun (WGS) entry which is preliminary data.</text>
</comment>
<protein>
    <submittedName>
        <fullName evidence="1">Uncharacterized protein</fullName>
    </submittedName>
</protein>
<evidence type="ECO:0000313" key="2">
    <source>
        <dbReference type="Proteomes" id="UP000799754"/>
    </source>
</evidence>
<proteinExistence type="predicted"/>
<sequence length="112" mass="11746">GAHGVIVFSATKAGYEQAPLLLRPGGTMVCVGLPKDTTVIAGEHPITMCMKKLNVVGSVVGTLNECDEALEFTARGVVRPILTHGGLEDINRFCEEMNAGKLVGRAVIKIAA</sequence>
<evidence type="ECO:0000313" key="1">
    <source>
        <dbReference type="EMBL" id="KAF2624657.1"/>
    </source>
</evidence>
<organism evidence="1 2">
    <name type="scientific">Macroventuria anomochaeta</name>
    <dbReference type="NCBI Taxonomy" id="301207"/>
    <lineage>
        <taxon>Eukaryota</taxon>
        <taxon>Fungi</taxon>
        <taxon>Dikarya</taxon>
        <taxon>Ascomycota</taxon>
        <taxon>Pezizomycotina</taxon>
        <taxon>Dothideomycetes</taxon>
        <taxon>Pleosporomycetidae</taxon>
        <taxon>Pleosporales</taxon>
        <taxon>Pleosporineae</taxon>
        <taxon>Didymellaceae</taxon>
        <taxon>Macroventuria</taxon>
    </lineage>
</organism>
<reference evidence="1" key="1">
    <citation type="journal article" date="2020" name="Stud. Mycol.">
        <title>101 Dothideomycetes genomes: a test case for predicting lifestyles and emergence of pathogens.</title>
        <authorList>
            <person name="Haridas S."/>
            <person name="Albert R."/>
            <person name="Binder M."/>
            <person name="Bloem J."/>
            <person name="Labutti K."/>
            <person name="Salamov A."/>
            <person name="Andreopoulos B."/>
            <person name="Baker S."/>
            <person name="Barry K."/>
            <person name="Bills G."/>
            <person name="Bluhm B."/>
            <person name="Cannon C."/>
            <person name="Castanera R."/>
            <person name="Culley D."/>
            <person name="Daum C."/>
            <person name="Ezra D."/>
            <person name="Gonzalez J."/>
            <person name="Henrissat B."/>
            <person name="Kuo A."/>
            <person name="Liang C."/>
            <person name="Lipzen A."/>
            <person name="Lutzoni F."/>
            <person name="Magnuson J."/>
            <person name="Mondo S."/>
            <person name="Nolan M."/>
            <person name="Ohm R."/>
            <person name="Pangilinan J."/>
            <person name="Park H.-J."/>
            <person name="Ramirez L."/>
            <person name="Alfaro M."/>
            <person name="Sun H."/>
            <person name="Tritt A."/>
            <person name="Yoshinaga Y."/>
            <person name="Zwiers L.-H."/>
            <person name="Turgeon B."/>
            <person name="Goodwin S."/>
            <person name="Spatafora J."/>
            <person name="Crous P."/>
            <person name="Grigoriev I."/>
        </authorList>
    </citation>
    <scope>NUCLEOTIDE SEQUENCE</scope>
    <source>
        <strain evidence="1">CBS 525.71</strain>
    </source>
</reference>
<dbReference type="Proteomes" id="UP000799754">
    <property type="component" value="Unassembled WGS sequence"/>
</dbReference>
<dbReference type="EMBL" id="MU006729">
    <property type="protein sequence ID" value="KAF2624657.1"/>
    <property type="molecule type" value="Genomic_DNA"/>
</dbReference>
<accession>A0ACB6RTP2</accession>
<keyword evidence="2" id="KW-1185">Reference proteome</keyword>